<dbReference type="GO" id="GO:0046872">
    <property type="term" value="F:metal ion binding"/>
    <property type="evidence" value="ECO:0007669"/>
    <property type="project" value="InterPro"/>
</dbReference>
<dbReference type="GO" id="GO:0004535">
    <property type="term" value="F:poly(A)-specific ribonuclease activity"/>
    <property type="evidence" value="ECO:0007669"/>
    <property type="project" value="InterPro"/>
</dbReference>
<dbReference type="GO" id="GO:0003723">
    <property type="term" value="F:RNA binding"/>
    <property type="evidence" value="ECO:0007669"/>
    <property type="project" value="InterPro"/>
</dbReference>
<reference evidence="5" key="1">
    <citation type="submission" date="2021-07" db="EMBL/GenBank/DDBJ databases">
        <authorList>
            <person name="Catto M.A."/>
            <person name="Jacobson A."/>
            <person name="Kennedy G."/>
            <person name="Labadie P."/>
            <person name="Hunt B.G."/>
            <person name="Srinivasan R."/>
        </authorList>
    </citation>
    <scope>NUCLEOTIDE SEQUENCE</scope>
    <source>
        <strain evidence="5">PL_HMW_Pooled</strain>
        <tissue evidence="5">Head</tissue>
    </source>
</reference>
<dbReference type="Proteomes" id="UP001219518">
    <property type="component" value="Unassembled WGS sequence"/>
</dbReference>
<dbReference type="SUPFAM" id="SSF82708">
    <property type="entry name" value="R3H domain"/>
    <property type="match status" value="1"/>
</dbReference>
<dbReference type="GO" id="GO:0000289">
    <property type="term" value="P:nuclear-transcribed mRNA poly(A) tail shortening"/>
    <property type="evidence" value="ECO:0007669"/>
    <property type="project" value="TreeGrafter"/>
</dbReference>
<dbReference type="EMBL" id="JAHWGI010001418">
    <property type="protein sequence ID" value="KAK3931125.1"/>
    <property type="molecule type" value="Genomic_DNA"/>
</dbReference>
<evidence type="ECO:0000256" key="1">
    <source>
        <dbReference type="ARBA" id="ARBA00008372"/>
    </source>
</evidence>
<dbReference type="PANTHER" id="PTHR15092:SF44">
    <property type="entry name" value="POLY(A)-SPECIFIC RIBONUCLEASE PARN"/>
    <property type="match status" value="1"/>
</dbReference>
<dbReference type="InterPro" id="IPR006941">
    <property type="entry name" value="RNase_CAF1"/>
</dbReference>
<evidence type="ECO:0000259" key="4">
    <source>
        <dbReference type="Pfam" id="PF08675"/>
    </source>
</evidence>
<gene>
    <name evidence="5" type="ORF">KUF71_025105</name>
</gene>
<dbReference type="InterPro" id="IPR012677">
    <property type="entry name" value="Nucleotide-bd_a/b_plait_sf"/>
</dbReference>
<keyword evidence="3" id="KW-1133">Transmembrane helix</keyword>
<accession>A0AAE1I2F9</accession>
<dbReference type="InterPro" id="IPR036867">
    <property type="entry name" value="R3H_dom_sf"/>
</dbReference>
<keyword evidence="3" id="KW-0812">Transmembrane</keyword>
<evidence type="ECO:0000313" key="5">
    <source>
        <dbReference type="EMBL" id="KAK3931125.1"/>
    </source>
</evidence>
<evidence type="ECO:0000256" key="3">
    <source>
        <dbReference type="SAM" id="Phobius"/>
    </source>
</evidence>
<keyword evidence="6" id="KW-1185">Reference proteome</keyword>
<sequence>MDVTRKNFYELLPNLKKSLSEAEFITVDLEFTGLTSGGRELDPMPFDTPQQYYDKVHQKALDFLPLQLGVCIFQYDSSGNKFTYQAYNFYIFPFSKLKGFPNCIFQCQNSSISFLSSCGFDFNKAFGEGIPFLTQPEEDKLKTSIEERQQKMGRENTKESSDVPVPEDLQNLFQAHMKKIKDFLEDSSENKADCLILDRCNGFMRKLLYQEARKEFGETVHLETCDDSNFAMKILRGGGEEFKRLREEEKKKIEWKEFDEAVGLSHLIKAISESGKLLVAHNCFLDICHLVNRFRYPLPPKYENFKEIVHHIFPRIIDTKFMSTAQQFKDLISVGSLGQLLDTLSETPFDMPTIEGNVEGHSYSNLIDKSHEGGYDAFITGKCFLAMCQYLAKVAGKTFNNMESISDIVSKFENRLYLMRIQDVPYLTLGGPDTKPPRNHVFHLSFPREWRQYEVVELFKPFGPVFVSFINDRSAYVALHKRDQAKTVLKTMTGNNTYKVTSFSTYQKQNDRKSPPSVLPASPSLDLLRKRKTESPDESSGTLKKQRNLDQVVVLLIVDRRYVPAELLSTQYLLGIIMNRYYLDWLWRPVENFASEAFAITVKMLLGLVLMSAFYFVIWPKRSIDPIPEETEVDSLDEGEGNQRITSKEFPESEVWG</sequence>
<keyword evidence="3" id="KW-0472">Membrane</keyword>
<dbReference type="GO" id="GO:0005737">
    <property type="term" value="C:cytoplasm"/>
    <property type="evidence" value="ECO:0007669"/>
    <property type="project" value="InterPro"/>
</dbReference>
<dbReference type="SUPFAM" id="SSF54928">
    <property type="entry name" value="RNA-binding domain, RBD"/>
    <property type="match status" value="1"/>
</dbReference>
<dbReference type="CDD" id="cd12428">
    <property type="entry name" value="RRM_PARN"/>
    <property type="match status" value="1"/>
</dbReference>
<organism evidence="5 6">
    <name type="scientific">Frankliniella fusca</name>
    <dbReference type="NCBI Taxonomy" id="407009"/>
    <lineage>
        <taxon>Eukaryota</taxon>
        <taxon>Metazoa</taxon>
        <taxon>Ecdysozoa</taxon>
        <taxon>Arthropoda</taxon>
        <taxon>Hexapoda</taxon>
        <taxon>Insecta</taxon>
        <taxon>Pterygota</taxon>
        <taxon>Neoptera</taxon>
        <taxon>Paraneoptera</taxon>
        <taxon>Thysanoptera</taxon>
        <taxon>Terebrantia</taxon>
        <taxon>Thripoidea</taxon>
        <taxon>Thripidae</taxon>
        <taxon>Frankliniella</taxon>
    </lineage>
</organism>
<dbReference type="GO" id="GO:1990431">
    <property type="term" value="P:priRNA 3'-end processing"/>
    <property type="evidence" value="ECO:0007669"/>
    <property type="project" value="TreeGrafter"/>
</dbReference>
<dbReference type="GO" id="GO:1990432">
    <property type="term" value="P:siRNA 3'-end processing"/>
    <property type="evidence" value="ECO:0007669"/>
    <property type="project" value="TreeGrafter"/>
</dbReference>
<dbReference type="Pfam" id="PF08675">
    <property type="entry name" value="RNA_bind"/>
    <property type="match status" value="1"/>
</dbReference>
<feature type="domain" description="Poly(A)-specific ribonuclease RNA-binding" evidence="4">
    <location>
        <begin position="431"/>
        <end position="508"/>
    </location>
</feature>
<dbReference type="AlphaFoldDB" id="A0AAE1I2F9"/>
<dbReference type="PANTHER" id="PTHR15092">
    <property type="entry name" value="POLY A -SPECIFIC RIBONUCLEASE/TARGET OF EGR1, MEMBER 1"/>
    <property type="match status" value="1"/>
</dbReference>
<evidence type="ECO:0000256" key="2">
    <source>
        <dbReference type="SAM" id="MobiDB-lite"/>
    </source>
</evidence>
<dbReference type="SUPFAM" id="SSF53098">
    <property type="entry name" value="Ribonuclease H-like"/>
    <property type="match status" value="1"/>
</dbReference>
<dbReference type="InterPro" id="IPR035979">
    <property type="entry name" value="RBD_domain_sf"/>
</dbReference>
<reference evidence="5" key="2">
    <citation type="journal article" date="2023" name="BMC Genomics">
        <title>Pest status, molecular evolution, and epigenetic factors derived from the genome assembly of Frankliniella fusca, a thysanopteran phytovirus vector.</title>
        <authorList>
            <person name="Catto M.A."/>
            <person name="Labadie P.E."/>
            <person name="Jacobson A.L."/>
            <person name="Kennedy G.G."/>
            <person name="Srinivasan R."/>
            <person name="Hunt B.G."/>
        </authorList>
    </citation>
    <scope>NUCLEOTIDE SEQUENCE</scope>
    <source>
        <strain evidence="5">PL_HMW_Pooled</strain>
    </source>
</reference>
<dbReference type="InterPro" id="IPR014789">
    <property type="entry name" value="PolyA-riboNase_RNA-binding"/>
</dbReference>
<comment type="caution">
    <text evidence="5">The sequence shown here is derived from an EMBL/GenBank/DDBJ whole genome shotgun (WGS) entry which is preliminary data.</text>
</comment>
<feature type="transmembrane region" description="Helical" evidence="3">
    <location>
        <begin position="597"/>
        <end position="618"/>
    </location>
</feature>
<feature type="region of interest" description="Disordered" evidence="2">
    <location>
        <begin position="631"/>
        <end position="657"/>
    </location>
</feature>
<proteinExistence type="inferred from homology"/>
<feature type="compositionally biased region" description="Acidic residues" evidence="2">
    <location>
        <begin position="631"/>
        <end position="640"/>
    </location>
</feature>
<evidence type="ECO:0000313" key="6">
    <source>
        <dbReference type="Proteomes" id="UP001219518"/>
    </source>
</evidence>
<protein>
    <submittedName>
        <fullName evidence="5">Poly(A)-specific ribonuclease PARN</fullName>
    </submittedName>
</protein>
<dbReference type="InterPro" id="IPR051181">
    <property type="entry name" value="CAF1_poly(A)_ribonucleases"/>
</dbReference>
<dbReference type="GO" id="GO:0005634">
    <property type="term" value="C:nucleus"/>
    <property type="evidence" value="ECO:0007669"/>
    <property type="project" value="InterPro"/>
</dbReference>
<dbReference type="Pfam" id="PF04857">
    <property type="entry name" value="CAF1"/>
    <property type="match status" value="1"/>
</dbReference>
<dbReference type="InterPro" id="IPR036397">
    <property type="entry name" value="RNaseH_sf"/>
</dbReference>
<dbReference type="Gene3D" id="3.30.70.330">
    <property type="match status" value="1"/>
</dbReference>
<dbReference type="Gene3D" id="3.30.420.10">
    <property type="entry name" value="Ribonuclease H-like superfamily/Ribonuclease H"/>
    <property type="match status" value="2"/>
</dbReference>
<comment type="similarity">
    <text evidence="1">Belongs to the CAF1 family.</text>
</comment>
<name>A0AAE1I2F9_9NEOP</name>
<dbReference type="InterPro" id="IPR012337">
    <property type="entry name" value="RNaseH-like_sf"/>
</dbReference>